<proteinExistence type="predicted"/>
<sequence>MVTNLAKRQRTEADDDISEMTESCLDEDLPDADPFMPVNYKKQQMQDIPVVFRSRPEMSFWRVNPNSLATEVLALTKEKLLDVPTAKMAAFSLWLHL</sequence>
<dbReference type="EMBL" id="CM023488">
    <property type="protein sequence ID" value="KAH6924523.1"/>
    <property type="molecule type" value="Genomic_DNA"/>
</dbReference>
<protein>
    <submittedName>
        <fullName evidence="1">Uncharacterized protein</fullName>
    </submittedName>
</protein>
<gene>
    <name evidence="1" type="ORF">HPB50_019194</name>
</gene>
<accession>A0ACB7RPG8</accession>
<organism evidence="1 2">
    <name type="scientific">Hyalomma asiaticum</name>
    <name type="common">Tick</name>
    <dbReference type="NCBI Taxonomy" id="266040"/>
    <lineage>
        <taxon>Eukaryota</taxon>
        <taxon>Metazoa</taxon>
        <taxon>Ecdysozoa</taxon>
        <taxon>Arthropoda</taxon>
        <taxon>Chelicerata</taxon>
        <taxon>Arachnida</taxon>
        <taxon>Acari</taxon>
        <taxon>Parasitiformes</taxon>
        <taxon>Ixodida</taxon>
        <taxon>Ixodoidea</taxon>
        <taxon>Ixodidae</taxon>
        <taxon>Hyalomminae</taxon>
        <taxon>Hyalomma</taxon>
    </lineage>
</organism>
<evidence type="ECO:0000313" key="2">
    <source>
        <dbReference type="Proteomes" id="UP000821845"/>
    </source>
</evidence>
<keyword evidence="2" id="KW-1185">Reference proteome</keyword>
<reference evidence="1" key="1">
    <citation type="submission" date="2020-05" db="EMBL/GenBank/DDBJ databases">
        <title>Large-scale comparative analyses of tick genomes elucidate their genetic diversity and vector capacities.</title>
        <authorList>
            <person name="Jia N."/>
            <person name="Wang J."/>
            <person name="Shi W."/>
            <person name="Du L."/>
            <person name="Sun Y."/>
            <person name="Zhan W."/>
            <person name="Jiang J."/>
            <person name="Wang Q."/>
            <person name="Zhang B."/>
            <person name="Ji P."/>
            <person name="Sakyi L.B."/>
            <person name="Cui X."/>
            <person name="Yuan T."/>
            <person name="Jiang B."/>
            <person name="Yang W."/>
            <person name="Lam T.T.-Y."/>
            <person name="Chang Q."/>
            <person name="Ding S."/>
            <person name="Wang X."/>
            <person name="Zhu J."/>
            <person name="Ruan X."/>
            <person name="Zhao L."/>
            <person name="Wei J."/>
            <person name="Que T."/>
            <person name="Du C."/>
            <person name="Cheng J."/>
            <person name="Dai P."/>
            <person name="Han X."/>
            <person name="Huang E."/>
            <person name="Gao Y."/>
            <person name="Liu J."/>
            <person name="Shao H."/>
            <person name="Ye R."/>
            <person name="Li L."/>
            <person name="Wei W."/>
            <person name="Wang X."/>
            <person name="Wang C."/>
            <person name="Yang T."/>
            <person name="Huo Q."/>
            <person name="Li W."/>
            <person name="Guo W."/>
            <person name="Chen H."/>
            <person name="Zhou L."/>
            <person name="Ni X."/>
            <person name="Tian J."/>
            <person name="Zhou Y."/>
            <person name="Sheng Y."/>
            <person name="Liu T."/>
            <person name="Pan Y."/>
            <person name="Xia L."/>
            <person name="Li J."/>
            <person name="Zhao F."/>
            <person name="Cao W."/>
        </authorList>
    </citation>
    <scope>NUCLEOTIDE SEQUENCE</scope>
    <source>
        <strain evidence="1">Hyas-2018</strain>
    </source>
</reference>
<evidence type="ECO:0000313" key="1">
    <source>
        <dbReference type="EMBL" id="KAH6924523.1"/>
    </source>
</evidence>
<comment type="caution">
    <text evidence="1">The sequence shown here is derived from an EMBL/GenBank/DDBJ whole genome shotgun (WGS) entry which is preliminary data.</text>
</comment>
<name>A0ACB7RPG8_HYAAI</name>
<dbReference type="Proteomes" id="UP000821845">
    <property type="component" value="Chromosome 8"/>
</dbReference>